<dbReference type="Proteomes" id="UP000075243">
    <property type="component" value="Unassembled WGS sequence"/>
</dbReference>
<accession>A0A151RHF7</accession>
<proteinExistence type="predicted"/>
<sequence length="51" mass="5961">MYGSMGLCVYIDPVHRLTKMRKSSICLCHSMSLALPFCVWHRHSLWQNPLI</sequence>
<name>A0A151RHF7_CAJCA</name>
<dbReference type="Gramene" id="C.cajan_34509.t">
    <property type="protein sequence ID" value="C.cajan_34509.t.cds1"/>
    <property type="gene ID" value="C.cajan_34509"/>
</dbReference>
<organism evidence="1 2">
    <name type="scientific">Cajanus cajan</name>
    <name type="common">Pigeon pea</name>
    <name type="synonym">Cajanus indicus</name>
    <dbReference type="NCBI Taxonomy" id="3821"/>
    <lineage>
        <taxon>Eukaryota</taxon>
        <taxon>Viridiplantae</taxon>
        <taxon>Streptophyta</taxon>
        <taxon>Embryophyta</taxon>
        <taxon>Tracheophyta</taxon>
        <taxon>Spermatophyta</taxon>
        <taxon>Magnoliopsida</taxon>
        <taxon>eudicotyledons</taxon>
        <taxon>Gunneridae</taxon>
        <taxon>Pentapetalae</taxon>
        <taxon>rosids</taxon>
        <taxon>fabids</taxon>
        <taxon>Fabales</taxon>
        <taxon>Fabaceae</taxon>
        <taxon>Papilionoideae</taxon>
        <taxon>50 kb inversion clade</taxon>
        <taxon>NPAAA clade</taxon>
        <taxon>indigoferoid/millettioid clade</taxon>
        <taxon>Phaseoleae</taxon>
        <taxon>Cajanus</taxon>
    </lineage>
</organism>
<reference evidence="1" key="1">
    <citation type="journal article" date="2012" name="Nat. Biotechnol.">
        <title>Draft genome sequence of pigeonpea (Cajanus cajan), an orphan legume crop of resource-poor farmers.</title>
        <authorList>
            <person name="Varshney R.K."/>
            <person name="Chen W."/>
            <person name="Li Y."/>
            <person name="Bharti A.K."/>
            <person name="Saxena R.K."/>
            <person name="Schlueter J.A."/>
            <person name="Donoghue M.T."/>
            <person name="Azam S."/>
            <person name="Fan G."/>
            <person name="Whaley A.M."/>
            <person name="Farmer A.D."/>
            <person name="Sheridan J."/>
            <person name="Iwata A."/>
            <person name="Tuteja R."/>
            <person name="Penmetsa R.V."/>
            <person name="Wu W."/>
            <person name="Upadhyaya H.D."/>
            <person name="Yang S.P."/>
            <person name="Shah T."/>
            <person name="Saxena K.B."/>
            <person name="Michael T."/>
            <person name="McCombie W.R."/>
            <person name="Yang B."/>
            <person name="Zhang G."/>
            <person name="Yang H."/>
            <person name="Wang J."/>
            <person name="Spillane C."/>
            <person name="Cook D.R."/>
            <person name="May G.D."/>
            <person name="Xu X."/>
            <person name="Jackson S.A."/>
        </authorList>
    </citation>
    <scope>NUCLEOTIDE SEQUENCE [LARGE SCALE GENOMIC DNA]</scope>
</reference>
<gene>
    <name evidence="1" type="ORF">KK1_036606</name>
</gene>
<dbReference type="EMBL" id="KQ483740">
    <property type="protein sequence ID" value="KYP41990.1"/>
    <property type="molecule type" value="Genomic_DNA"/>
</dbReference>
<evidence type="ECO:0000313" key="2">
    <source>
        <dbReference type="Proteomes" id="UP000075243"/>
    </source>
</evidence>
<protein>
    <submittedName>
        <fullName evidence="1">Uncharacterized protein</fullName>
    </submittedName>
</protein>
<evidence type="ECO:0000313" key="1">
    <source>
        <dbReference type="EMBL" id="KYP41990.1"/>
    </source>
</evidence>
<dbReference type="AlphaFoldDB" id="A0A151RHF7"/>
<keyword evidence="2" id="KW-1185">Reference proteome</keyword>